<protein>
    <submittedName>
        <fullName evidence="1">Uncharacterized protein</fullName>
    </submittedName>
</protein>
<comment type="caution">
    <text evidence="1">The sequence shown here is derived from an EMBL/GenBank/DDBJ whole genome shotgun (WGS) entry which is preliminary data.</text>
</comment>
<proteinExistence type="predicted"/>
<accession>A0A843YDX7</accession>
<sequence>MPEEKTSWSLTRARRRLASRGRAATRAIGAGMVLLAIAGCSNQSEDDVRTRLNDWVSLGETLYFHADARCSAAVFDLKSTRISSAVSRARTFQSGENLLDRQEPVFFDIKGESPHSVTEALMSASLHRGVGLISPGISARKCMTETLQSYYLQALLDENADLVFDPEEKAMIVVDGENRWLFYARGDGK</sequence>
<keyword evidence="2" id="KW-1185">Reference proteome</keyword>
<name>A0A843YDX7_9RHOB</name>
<reference evidence="1 2" key="1">
    <citation type="submission" date="2019-10" db="EMBL/GenBank/DDBJ databases">
        <title>Epibacterium sp. nov., isolated from seawater.</title>
        <authorList>
            <person name="Zhang X."/>
            <person name="Li N."/>
        </authorList>
    </citation>
    <scope>NUCLEOTIDE SEQUENCE [LARGE SCALE GENOMIC DNA]</scope>
    <source>
        <strain evidence="1 2">SM1979</strain>
    </source>
</reference>
<dbReference type="RefSeq" id="WP_153214600.1">
    <property type="nucleotide sequence ID" value="NZ_WIBF01000002.1"/>
</dbReference>
<evidence type="ECO:0000313" key="1">
    <source>
        <dbReference type="EMBL" id="MQQ07674.1"/>
    </source>
</evidence>
<dbReference type="Proteomes" id="UP000444174">
    <property type="component" value="Unassembled WGS sequence"/>
</dbReference>
<evidence type="ECO:0000313" key="2">
    <source>
        <dbReference type="Proteomes" id="UP000444174"/>
    </source>
</evidence>
<gene>
    <name evidence="1" type="ORF">GFB49_04325</name>
</gene>
<organism evidence="1 2">
    <name type="scientific">Tritonibacter litoralis</name>
    <dbReference type="NCBI Taxonomy" id="2662264"/>
    <lineage>
        <taxon>Bacteria</taxon>
        <taxon>Pseudomonadati</taxon>
        <taxon>Pseudomonadota</taxon>
        <taxon>Alphaproteobacteria</taxon>
        <taxon>Rhodobacterales</taxon>
        <taxon>Paracoccaceae</taxon>
        <taxon>Tritonibacter</taxon>
    </lineage>
</organism>
<dbReference type="EMBL" id="WIBF01000002">
    <property type="protein sequence ID" value="MQQ07674.1"/>
    <property type="molecule type" value="Genomic_DNA"/>
</dbReference>
<dbReference type="AlphaFoldDB" id="A0A843YDX7"/>